<dbReference type="EMBL" id="GDID01007788">
    <property type="protein sequence ID" value="JAP88818.1"/>
    <property type="molecule type" value="Transcribed_RNA"/>
</dbReference>
<protein>
    <submittedName>
        <fullName evidence="1">Uncharacterized protein</fullName>
    </submittedName>
</protein>
<feature type="non-terminal residue" evidence="1">
    <location>
        <position position="1"/>
    </location>
</feature>
<proteinExistence type="predicted"/>
<accession>A0A146JXC2</accession>
<gene>
    <name evidence="1" type="ORF">TPC1_31687</name>
</gene>
<evidence type="ECO:0000313" key="1">
    <source>
        <dbReference type="EMBL" id="JAP88818.1"/>
    </source>
</evidence>
<dbReference type="AlphaFoldDB" id="A0A146JXC2"/>
<sequence length="319" mass="37021">ENQLSSNEITIEQASEKIIQYFKQQQQPVSQLIMYNLLNQAKVVFEIFEKQVNQDELVETLKSSTQMQEILMIQLMCASAIVMPLEQKIIQVSGQGLPMQECMERNSTHFQLKDFTKFTDLVSKIYHTIKTYHPTPERILHQKLRIFQVCSNCICNNSFKLLQSNVDDLIDLLKTTKNEHIYLMRELGTGYFKLLVMSDMFGLPKAKSIEYKVQAIQIFQQLIQKIETDAKAKSQKEKWQDYTKILEPHELDSYTYSISTMSMIMAKHETKKQMVESALKFVRYGLAVAEHNINKMPPGKIKQIQGSEQSIKMDLSGMK</sequence>
<reference evidence="1" key="1">
    <citation type="submission" date="2015-07" db="EMBL/GenBank/DDBJ databases">
        <title>Adaptation to a free-living lifestyle via gene acquisitions in the diplomonad Trepomonas sp. PC1.</title>
        <authorList>
            <person name="Xu F."/>
            <person name="Jerlstrom-Hultqvist J."/>
            <person name="Kolisko M."/>
            <person name="Simpson A.G.B."/>
            <person name="Roger A.J."/>
            <person name="Svard S.G."/>
            <person name="Andersson J.O."/>
        </authorList>
    </citation>
    <scope>NUCLEOTIDE SEQUENCE</scope>
    <source>
        <strain evidence="1">PC1</strain>
    </source>
</reference>
<name>A0A146JXC2_9EUKA</name>
<organism evidence="1">
    <name type="scientific">Trepomonas sp. PC1</name>
    <dbReference type="NCBI Taxonomy" id="1076344"/>
    <lineage>
        <taxon>Eukaryota</taxon>
        <taxon>Metamonada</taxon>
        <taxon>Diplomonadida</taxon>
        <taxon>Hexamitidae</taxon>
        <taxon>Hexamitinae</taxon>
        <taxon>Trepomonas</taxon>
    </lineage>
</organism>